<evidence type="ECO:0000313" key="2">
    <source>
        <dbReference type="EMBL" id="UQC80748.1"/>
    </source>
</evidence>
<evidence type="ECO:0000256" key="1">
    <source>
        <dbReference type="SAM" id="MobiDB-lite"/>
    </source>
</evidence>
<sequence length="144" mass="16424">MQPNAVFGKFMSYCGDPNKVKYDKNSFPIPSVRPLSPSHSTNKATSREKNKCFNARRPIRHKRGHEQQIRYAKQGTNNRPDFPFSSHSPSESSLQKRKGECPLARFHCNIKGFFLNKNKTEHHMLNAKCEMRTLLNKGSSSAAT</sequence>
<gene>
    <name evidence="2" type="ORF">CLUP02_06233</name>
</gene>
<keyword evidence="3" id="KW-1185">Reference proteome</keyword>
<feature type="compositionally biased region" description="Low complexity" evidence="1">
    <location>
        <begin position="82"/>
        <end position="93"/>
    </location>
</feature>
<dbReference type="KEGG" id="clup:CLUP02_06233"/>
<protein>
    <submittedName>
        <fullName evidence="2">Uncharacterized protein</fullName>
    </submittedName>
</protein>
<dbReference type="RefSeq" id="XP_049142376.1">
    <property type="nucleotide sequence ID" value="XM_049285233.1"/>
</dbReference>
<name>A0A9Q8SP93_9PEZI</name>
<dbReference type="Proteomes" id="UP000830671">
    <property type="component" value="Chromosome 3"/>
</dbReference>
<feature type="region of interest" description="Disordered" evidence="1">
    <location>
        <begin position="25"/>
        <end position="96"/>
    </location>
</feature>
<organism evidence="2 3">
    <name type="scientific">Colletotrichum lupini</name>
    <dbReference type="NCBI Taxonomy" id="145971"/>
    <lineage>
        <taxon>Eukaryota</taxon>
        <taxon>Fungi</taxon>
        <taxon>Dikarya</taxon>
        <taxon>Ascomycota</taxon>
        <taxon>Pezizomycotina</taxon>
        <taxon>Sordariomycetes</taxon>
        <taxon>Hypocreomycetidae</taxon>
        <taxon>Glomerellales</taxon>
        <taxon>Glomerellaceae</taxon>
        <taxon>Colletotrichum</taxon>
        <taxon>Colletotrichum acutatum species complex</taxon>
    </lineage>
</organism>
<proteinExistence type="predicted"/>
<evidence type="ECO:0000313" key="3">
    <source>
        <dbReference type="Proteomes" id="UP000830671"/>
    </source>
</evidence>
<dbReference type="EMBL" id="CP019475">
    <property type="protein sequence ID" value="UQC80748.1"/>
    <property type="molecule type" value="Genomic_DNA"/>
</dbReference>
<reference evidence="2" key="1">
    <citation type="journal article" date="2021" name="Mol. Plant Microbe Interact.">
        <title>Complete Genome Sequence of the Plant-Pathogenic Fungus Colletotrichum lupini.</title>
        <authorList>
            <person name="Baroncelli R."/>
            <person name="Pensec F."/>
            <person name="Da Lio D."/>
            <person name="Boufleur T."/>
            <person name="Vicente I."/>
            <person name="Sarrocco S."/>
            <person name="Picot A."/>
            <person name="Baraldi E."/>
            <person name="Sukno S."/>
            <person name="Thon M."/>
            <person name="Le Floch G."/>
        </authorList>
    </citation>
    <scope>NUCLEOTIDE SEQUENCE</scope>
    <source>
        <strain evidence="2">IMI 504893</strain>
    </source>
</reference>
<accession>A0A9Q8SP93</accession>
<dbReference type="AlphaFoldDB" id="A0A9Q8SP93"/>
<dbReference type="GeneID" id="73340243"/>